<dbReference type="SUPFAM" id="SSF51735">
    <property type="entry name" value="NAD(P)-binding Rossmann-fold domains"/>
    <property type="match status" value="1"/>
</dbReference>
<reference evidence="5 6" key="1">
    <citation type="submission" date="2021-07" db="EMBL/GenBank/DDBJ databases">
        <title>Paraburkholderia edwinii protects Aspergillus sp. from phenazines by acting as a toxin sponge.</title>
        <authorList>
            <person name="Dahlstrom K.M."/>
            <person name="Newman D.K."/>
        </authorList>
    </citation>
    <scope>NUCLEOTIDE SEQUENCE [LARGE SCALE GENOMIC DNA]</scope>
    <source>
        <strain evidence="5 6">Pe01</strain>
    </source>
</reference>
<feature type="domain" description="GFO/IDH/MocA-like oxidoreductase" evidence="4">
    <location>
        <begin position="149"/>
        <end position="273"/>
    </location>
</feature>
<dbReference type="InterPro" id="IPR055170">
    <property type="entry name" value="GFO_IDH_MocA-like_dom"/>
</dbReference>
<dbReference type="PANTHER" id="PTHR42840">
    <property type="entry name" value="NAD(P)-BINDING ROSSMANN-FOLD SUPERFAMILY PROTEIN-RELATED"/>
    <property type="match status" value="1"/>
</dbReference>
<dbReference type="InterPro" id="IPR036291">
    <property type="entry name" value="NAD(P)-bd_dom_sf"/>
</dbReference>
<dbReference type="EMBL" id="CP080095">
    <property type="protein sequence ID" value="QYD70223.1"/>
    <property type="molecule type" value="Genomic_DNA"/>
</dbReference>
<keyword evidence="2" id="KW-0560">Oxidoreductase</keyword>
<evidence type="ECO:0000259" key="4">
    <source>
        <dbReference type="Pfam" id="PF22725"/>
    </source>
</evidence>
<evidence type="ECO:0000313" key="6">
    <source>
        <dbReference type="Proteomes" id="UP000826462"/>
    </source>
</evidence>
<sequence>MAAPDLSHNAQQGALQGPPLRIGVVGLGRLGKRHAQNIAYRVRGATLAAVCSPLDEELMWARGALPAPREYRDYAALLNDREIDAVWLVTPSALHAQQIVDALQAGKHVFCEKPLSLDLAECERVLSVAQRQPHLQATIGFMRRFDPSYRDAYDKIQSGLIGRPFMVRSQTCDLNDPDGFFVRFAPTSGGIFLDCTVHDIDVARWLLGKPKAKRIYAAGTVALHDGLREFGDVDNGVAICEFEGGGLAMFYASRTMAHGNDTGSEVIGTGGALAIGRNPRLNRVEIADAHGVRNECTPTFFDRFEDAFLYEAQAFVAEVRNAQSGGQGAGSRIGEPSGATLADALEATRIGSALRTSLETGQAVTL</sequence>
<dbReference type="Gene3D" id="3.30.360.10">
    <property type="entry name" value="Dihydrodipicolinate Reductase, domain 2"/>
    <property type="match status" value="1"/>
</dbReference>
<evidence type="ECO:0000256" key="1">
    <source>
        <dbReference type="ARBA" id="ARBA00010928"/>
    </source>
</evidence>
<gene>
    <name evidence="5" type="ORF">KZJ38_07970</name>
</gene>
<organism evidence="5 6">
    <name type="scientific">Paraburkholderia edwinii</name>
    <dbReference type="NCBI Taxonomy" id="2861782"/>
    <lineage>
        <taxon>Bacteria</taxon>
        <taxon>Pseudomonadati</taxon>
        <taxon>Pseudomonadota</taxon>
        <taxon>Betaproteobacteria</taxon>
        <taxon>Burkholderiales</taxon>
        <taxon>Burkholderiaceae</taxon>
        <taxon>Paraburkholderia</taxon>
    </lineage>
</organism>
<comment type="similarity">
    <text evidence="1">Belongs to the Gfo/Idh/MocA family.</text>
</comment>
<protein>
    <submittedName>
        <fullName evidence="5">Gfo/Idh/MocA family oxidoreductase</fullName>
    </submittedName>
</protein>
<keyword evidence="6" id="KW-1185">Reference proteome</keyword>
<dbReference type="PANTHER" id="PTHR42840:SF3">
    <property type="entry name" value="BINDING ROSSMANN FOLD OXIDOREDUCTASE, PUTATIVE (AFU_ORTHOLOGUE AFUA_2G10240)-RELATED"/>
    <property type="match status" value="1"/>
</dbReference>
<evidence type="ECO:0000256" key="2">
    <source>
        <dbReference type="ARBA" id="ARBA00023002"/>
    </source>
</evidence>
<name>A0ABX8UTL1_9BURK</name>
<dbReference type="Proteomes" id="UP000826462">
    <property type="component" value="Chromosome 1"/>
</dbReference>
<dbReference type="Pfam" id="PF01408">
    <property type="entry name" value="GFO_IDH_MocA"/>
    <property type="match status" value="1"/>
</dbReference>
<feature type="domain" description="Gfo/Idh/MocA-like oxidoreductase N-terminal" evidence="3">
    <location>
        <begin position="20"/>
        <end position="133"/>
    </location>
</feature>
<dbReference type="SUPFAM" id="SSF55347">
    <property type="entry name" value="Glyceraldehyde-3-phosphate dehydrogenase-like, C-terminal domain"/>
    <property type="match status" value="1"/>
</dbReference>
<dbReference type="RefSeq" id="WP_219799546.1">
    <property type="nucleotide sequence ID" value="NZ_CP080095.1"/>
</dbReference>
<evidence type="ECO:0000313" key="5">
    <source>
        <dbReference type="EMBL" id="QYD70223.1"/>
    </source>
</evidence>
<accession>A0ABX8UTL1</accession>
<dbReference type="InterPro" id="IPR000683">
    <property type="entry name" value="Gfo/Idh/MocA-like_OxRdtase_N"/>
</dbReference>
<proteinExistence type="inferred from homology"/>
<dbReference type="Gene3D" id="3.40.50.720">
    <property type="entry name" value="NAD(P)-binding Rossmann-like Domain"/>
    <property type="match status" value="1"/>
</dbReference>
<evidence type="ECO:0000259" key="3">
    <source>
        <dbReference type="Pfam" id="PF01408"/>
    </source>
</evidence>
<dbReference type="Pfam" id="PF22725">
    <property type="entry name" value="GFO_IDH_MocA_C3"/>
    <property type="match status" value="1"/>
</dbReference>